<reference evidence="1" key="1">
    <citation type="journal article" date="2011" name="PLoS Biol.">
        <title>Gene gain and loss during evolution of obligate parasitism in the white rust pathogen of Arabidopsis thaliana.</title>
        <authorList>
            <person name="Kemen E."/>
            <person name="Gardiner A."/>
            <person name="Schultz-Larsen T."/>
            <person name="Kemen A.C."/>
            <person name="Balmuth A.L."/>
            <person name="Robert-Seilaniantz A."/>
            <person name="Bailey K."/>
            <person name="Holub E."/>
            <person name="Studholme D.J."/>
            <person name="Maclean D."/>
            <person name="Jones J.D."/>
        </authorList>
    </citation>
    <scope>NUCLEOTIDE SEQUENCE</scope>
</reference>
<accession>F0WYY6</accession>
<sequence>MTGSFHSESLPALKALLSIINVFIGMRYLTHFSQQDDKAVILPHYNFIDEYWSVIPCITFDIYCNFEKICPALHRLRLRNLPTSTLSNGIDGEKQLSENAIDSLPAPEMELAQLLRHSGSKKPQNTYCTLLKMLQRYTLRARIDESVIPTQLSQFALERFRIILRTKLYV</sequence>
<evidence type="ECO:0000313" key="1">
    <source>
        <dbReference type="EMBL" id="CCA26700.1"/>
    </source>
</evidence>
<proteinExistence type="predicted"/>
<organism evidence="1">
    <name type="scientific">Albugo laibachii Nc14</name>
    <dbReference type="NCBI Taxonomy" id="890382"/>
    <lineage>
        <taxon>Eukaryota</taxon>
        <taxon>Sar</taxon>
        <taxon>Stramenopiles</taxon>
        <taxon>Oomycota</taxon>
        <taxon>Peronosporomycetes</taxon>
        <taxon>Albuginales</taxon>
        <taxon>Albuginaceae</taxon>
        <taxon>Albugo</taxon>
    </lineage>
</organism>
<gene>
    <name evidence="1" type="primary">AlNc14C403G11397</name>
    <name evidence="1" type="ORF">ALNC14_128440</name>
</gene>
<name>F0WYY6_9STRA</name>
<reference evidence="1" key="2">
    <citation type="submission" date="2011-02" db="EMBL/GenBank/DDBJ databases">
        <authorList>
            <person name="MacLean D."/>
        </authorList>
    </citation>
    <scope>NUCLEOTIDE SEQUENCE</scope>
</reference>
<protein>
    <submittedName>
        <fullName evidence="1">AlNc14C403G11397 protein</fullName>
    </submittedName>
</protein>
<dbReference type="EMBL" id="FR824446">
    <property type="protein sequence ID" value="CCA26700.1"/>
    <property type="molecule type" value="Genomic_DNA"/>
</dbReference>
<dbReference type="AlphaFoldDB" id="F0WYY6"/>
<dbReference type="HOGENOM" id="CLU_1573504_0_0_1"/>